<feature type="compositionally biased region" description="Basic and acidic residues" evidence="1">
    <location>
        <begin position="941"/>
        <end position="950"/>
    </location>
</feature>
<feature type="region of interest" description="Disordered" evidence="1">
    <location>
        <begin position="1517"/>
        <end position="1547"/>
    </location>
</feature>
<feature type="region of interest" description="Disordered" evidence="1">
    <location>
        <begin position="940"/>
        <end position="959"/>
    </location>
</feature>
<evidence type="ECO:0000313" key="4">
    <source>
        <dbReference type="WBParaSite" id="HDID_0000072801-mRNA-1"/>
    </source>
</evidence>
<gene>
    <name evidence="2" type="ORF">HDID_LOCUS729</name>
</gene>
<protein>
    <submittedName>
        <fullName evidence="4">CRAL-TRIO domain-containing protein</fullName>
    </submittedName>
</protein>
<feature type="region of interest" description="Disordered" evidence="1">
    <location>
        <begin position="557"/>
        <end position="669"/>
    </location>
</feature>
<feature type="compositionally biased region" description="Polar residues" evidence="1">
    <location>
        <begin position="1014"/>
        <end position="1028"/>
    </location>
</feature>
<organism evidence="4">
    <name type="scientific">Hymenolepis diminuta</name>
    <name type="common">Rat tapeworm</name>
    <dbReference type="NCBI Taxonomy" id="6216"/>
    <lineage>
        <taxon>Eukaryota</taxon>
        <taxon>Metazoa</taxon>
        <taxon>Spiralia</taxon>
        <taxon>Lophotrochozoa</taxon>
        <taxon>Platyhelminthes</taxon>
        <taxon>Cestoda</taxon>
        <taxon>Eucestoda</taxon>
        <taxon>Cyclophyllidea</taxon>
        <taxon>Hymenolepididae</taxon>
        <taxon>Hymenolepis</taxon>
    </lineage>
</organism>
<feature type="region of interest" description="Disordered" evidence="1">
    <location>
        <begin position="798"/>
        <end position="822"/>
    </location>
</feature>
<feature type="compositionally biased region" description="Polar residues" evidence="1">
    <location>
        <begin position="581"/>
        <end position="593"/>
    </location>
</feature>
<feature type="region of interest" description="Disordered" evidence="1">
    <location>
        <begin position="342"/>
        <end position="501"/>
    </location>
</feature>
<feature type="region of interest" description="Disordered" evidence="1">
    <location>
        <begin position="980"/>
        <end position="1068"/>
    </location>
</feature>
<feature type="compositionally biased region" description="Basic and acidic residues" evidence="1">
    <location>
        <begin position="810"/>
        <end position="822"/>
    </location>
</feature>
<feature type="compositionally biased region" description="Polar residues" evidence="1">
    <location>
        <begin position="649"/>
        <end position="669"/>
    </location>
</feature>
<feature type="compositionally biased region" description="Basic and acidic residues" evidence="1">
    <location>
        <begin position="486"/>
        <end position="498"/>
    </location>
</feature>
<feature type="compositionally biased region" description="Basic and acidic residues" evidence="1">
    <location>
        <begin position="564"/>
        <end position="573"/>
    </location>
</feature>
<accession>A0A158QBZ7</accession>
<feature type="compositionally biased region" description="Polar residues" evidence="1">
    <location>
        <begin position="878"/>
        <end position="892"/>
    </location>
</feature>
<dbReference type="STRING" id="6216.A0A158QBZ7"/>
<dbReference type="OrthoDB" id="6277701at2759"/>
<name>A0A158QBZ7_HYMDI</name>
<feature type="region of interest" description="Disordered" evidence="1">
    <location>
        <begin position="298"/>
        <end position="330"/>
    </location>
</feature>
<feature type="compositionally biased region" description="Basic and acidic residues" evidence="1">
    <location>
        <begin position="901"/>
        <end position="918"/>
    </location>
</feature>
<reference evidence="2 3" key="2">
    <citation type="submission" date="2018-11" db="EMBL/GenBank/DDBJ databases">
        <authorList>
            <consortium name="Pathogen Informatics"/>
        </authorList>
    </citation>
    <scope>NUCLEOTIDE SEQUENCE [LARGE SCALE GENOMIC DNA]</scope>
</reference>
<feature type="compositionally biased region" description="Basic and acidic residues" evidence="1">
    <location>
        <begin position="999"/>
        <end position="1009"/>
    </location>
</feature>
<dbReference type="WBParaSite" id="HDID_0000072801-mRNA-1">
    <property type="protein sequence ID" value="HDID_0000072801-mRNA-1"/>
    <property type="gene ID" value="HDID_0000072801"/>
</dbReference>
<feature type="region of interest" description="Disordered" evidence="1">
    <location>
        <begin position="1259"/>
        <end position="1303"/>
    </location>
</feature>
<feature type="region of interest" description="Disordered" evidence="1">
    <location>
        <begin position="837"/>
        <end position="919"/>
    </location>
</feature>
<evidence type="ECO:0000313" key="3">
    <source>
        <dbReference type="Proteomes" id="UP000274504"/>
    </source>
</evidence>
<feature type="compositionally biased region" description="Polar residues" evidence="1">
    <location>
        <begin position="1522"/>
        <end position="1544"/>
    </location>
</feature>
<feature type="compositionally biased region" description="Basic and acidic residues" evidence="1">
    <location>
        <begin position="366"/>
        <end position="376"/>
    </location>
</feature>
<evidence type="ECO:0000313" key="2">
    <source>
        <dbReference type="EMBL" id="VDL17674.1"/>
    </source>
</evidence>
<sequence>MARGAFHHALIIPATFLSDQPKKPGNEAKRIRREALYDSEDLARHLANYLMNQIPTLSVSHISSKDIIAPDIWSDPFRVYACLFAKASRILFLVTQQDVDTFSDFITKLFQPLLKQAEALDYSWKSRFLIVGMGEFRLPDSLPCEVIRFREIGWFRDSMALYVLGKKIQEFWTPVYDTSDSIAKTEKLRFVTNVEETETFEAFMYVKNIVDEDKIIMQKNDEENISVYGHEIAPGKDDNLPFTTSQNFSFRIDIESDRLLDINELLFSNNSLSDLHGIVQPYSADSRYFSSRSEIGFTGSSSDTEDGPLVSDEVRSTSDSVGEMRWSSPDSVSIVQEVGVNVLPSPSDDEHTITTNDQEDTSIPDIVEKPKIEAPKPAKRKRKGSSPIKDQQTDFSELKPQEVDVLSPTEKSPTFIRKSLADMPLEAIQERSAEEDGTAYQNVLEIQGGAELPHSTESETKSSKWRKLSSSDLPAEEATGYQLELESPHLEERDEKSESYSVDLVKSSSVCSQLPLLMSEATDEFNRSDEQKLFIANDRTSGYNTLTSVGGRISQSGLSVLDQRSFHSPREETTISEEPESVSQIPVSYSPNMSRKGLNIELQSQSSADDETKKNDSMSSKISDTRTSSEKSQSVLRIKAGGGSKKQETPTSFSVQADLLTQSEESKTDMFTTVTNLDDEYLNNRHVEQFEHELAVPIGNDLRKKSDSIGALPEPTNADTECGMIEKPLINEPALSDNENKDSTTIEWLTSTTSDNPVIPESITKILPETESTKEEKNSPSIMQVIKKQEVYELLSTKDENASAQPTQTFDKKSAEWNARERIPTKETVQFIKSEMIHEKPTLKDSQAPTLAKNTSESESNQQYDAKNGESMPLEITETATNLDSTATPKVHSTTSAATESKSEIELHNQETSEKSFNKDISTTKQITLLDDVLLASSPRMDAESRRKNDTGTVLLTGESFTTNEKTTYFENRAALKGENGKVIGEKPEETSSGPNSRENFEVSKKGDCGNKNVVHTDSMKVNISKSRLSQEIEKDVSQTESDERKSEKEKLPDEINPNIPDLNSPVIKRDKEKELLKDKNNETHLDVPLDRCAIKTTETAHLASSIPVEDELSKTDAKLTRKEGSTISDIHRKSPTASFGKSLKIQEMTTMKRMESKTDIDVNNRMSKGVTHQEEEKIYKPAAGDQAELDGIKHKTYIDILNVTGKKQDGMDKGNKNKLKEATDMMSGKVEEIQSKSNGILKPENVFHPLIDAPKYETASSKSSSISSDKQPKRVSFQGNSTKSTRMVEQDSRYPSANEETPQHFVKNIPIQTENSDREYTAVPLRQVSVASTSLPLIFIRKSTVEQTTKVIERGKWRTSAEPRSQRFQKDVKSVEKSSTDTFKQPTTVIVKMNTKKESPEPVKQIGSQEIEIVNTRTPTANTTLSEPSWEETGENNEKDNKKREEEMEIVKFSDVIKEDAVENAQLGKFPMPLKCASPFSDSDCDPEITSWTMARPWYLSASGKVAQSHVPPVIAPRTKSAATKSPSLANKNDQKGNKQPSMLNPKFYPVSVGEAMKTEAAPILRRNAEEIKARTEHRFSSISISDGEEQKPVEVVDAETGSTSSWSRVRPIPGTTPVTILHETGNYKRNLSTQVSEKDMNQGSVTHGPYYRQLEEVAKQSGETLITYWRDRAAGSPTPLRFSIGSDIASDLSVESEISSISSTDFGSTGGSRSGTVQTLLSVYKALGKASKILADSNKVILKQVEQLKKEK</sequence>
<dbReference type="EMBL" id="UYSG01000104">
    <property type="protein sequence ID" value="VDL17674.1"/>
    <property type="molecule type" value="Genomic_DNA"/>
</dbReference>
<feature type="region of interest" description="Disordered" evidence="1">
    <location>
        <begin position="1592"/>
        <end position="1613"/>
    </location>
</feature>
<feature type="region of interest" description="Disordered" evidence="1">
    <location>
        <begin position="1421"/>
        <end position="1446"/>
    </location>
</feature>
<feature type="compositionally biased region" description="Basic and acidic residues" evidence="1">
    <location>
        <begin position="1437"/>
        <end position="1446"/>
    </location>
</feature>
<feature type="compositionally biased region" description="Basic and acidic residues" evidence="1">
    <location>
        <begin position="1112"/>
        <end position="1133"/>
    </location>
</feature>
<feature type="region of interest" description="Disordered" evidence="1">
    <location>
        <begin position="1106"/>
        <end position="1140"/>
    </location>
</feature>
<proteinExistence type="predicted"/>
<reference evidence="4" key="1">
    <citation type="submission" date="2016-04" db="UniProtKB">
        <authorList>
            <consortium name="WormBaseParasite"/>
        </authorList>
    </citation>
    <scope>IDENTIFICATION</scope>
</reference>
<feature type="region of interest" description="Disordered" evidence="1">
    <location>
        <begin position="1155"/>
        <end position="1176"/>
    </location>
</feature>
<feature type="compositionally biased region" description="Polar residues" evidence="1">
    <location>
        <begin position="844"/>
        <end position="865"/>
    </location>
</feature>
<feature type="compositionally biased region" description="Basic and acidic residues" evidence="1">
    <location>
        <begin position="980"/>
        <end position="990"/>
    </location>
</feature>
<dbReference type="Proteomes" id="UP000274504">
    <property type="component" value="Unassembled WGS sequence"/>
</dbReference>
<feature type="compositionally biased region" description="Basic and acidic residues" evidence="1">
    <location>
        <begin position="1029"/>
        <end position="1054"/>
    </location>
</feature>
<evidence type="ECO:0000256" key="1">
    <source>
        <dbReference type="SAM" id="MobiDB-lite"/>
    </source>
</evidence>